<organism evidence="1">
    <name type="scientific">Rhizophora mucronata</name>
    <name type="common">Asiatic mangrove</name>
    <dbReference type="NCBI Taxonomy" id="61149"/>
    <lineage>
        <taxon>Eukaryota</taxon>
        <taxon>Viridiplantae</taxon>
        <taxon>Streptophyta</taxon>
        <taxon>Embryophyta</taxon>
        <taxon>Tracheophyta</taxon>
        <taxon>Spermatophyta</taxon>
        <taxon>Magnoliopsida</taxon>
        <taxon>eudicotyledons</taxon>
        <taxon>Gunneridae</taxon>
        <taxon>Pentapetalae</taxon>
        <taxon>rosids</taxon>
        <taxon>fabids</taxon>
        <taxon>Malpighiales</taxon>
        <taxon>Rhizophoraceae</taxon>
        <taxon>Rhizophora</taxon>
    </lineage>
</organism>
<sequence length="45" mass="5171">MQEPRGRHSLAIVDPPILHFKLNMAVSKEGATLFDKCLLFKKFKD</sequence>
<protein>
    <submittedName>
        <fullName evidence="1">Uncharacterized protein</fullName>
    </submittedName>
</protein>
<proteinExistence type="predicted"/>
<accession>A0A2P2PDX0</accession>
<evidence type="ECO:0000313" key="1">
    <source>
        <dbReference type="EMBL" id="MBX52938.1"/>
    </source>
</evidence>
<dbReference type="EMBL" id="GGEC01072454">
    <property type="protein sequence ID" value="MBX52938.1"/>
    <property type="molecule type" value="Transcribed_RNA"/>
</dbReference>
<name>A0A2P2PDX0_RHIMU</name>
<dbReference type="AlphaFoldDB" id="A0A2P2PDX0"/>
<reference evidence="1" key="1">
    <citation type="submission" date="2018-02" db="EMBL/GenBank/DDBJ databases">
        <title>Rhizophora mucronata_Transcriptome.</title>
        <authorList>
            <person name="Meera S.P."/>
            <person name="Sreeshan A."/>
            <person name="Augustine A."/>
        </authorList>
    </citation>
    <scope>NUCLEOTIDE SEQUENCE</scope>
    <source>
        <tissue evidence="1">Leaf</tissue>
    </source>
</reference>